<dbReference type="Proteomes" id="UP000790709">
    <property type="component" value="Unassembled WGS sequence"/>
</dbReference>
<keyword evidence="2" id="KW-1185">Reference proteome</keyword>
<accession>A0ACB8C1N6</accession>
<proteinExistence type="predicted"/>
<name>A0ACB8C1N6_9AGAM</name>
<sequence>MSLPPRVHADGPQVLREQTLPLPQLLLANPRRWDIQKRIVDSLFVGEDVNRTFARLKVDDGTTTEASFSTPPSSRDKDRSALIMTDINDNFAFHFPTSFPSLTQPDSNPSAHPLLDLLSPANADPASEKTKHILVPAQPLTSDQEATFTPHFSPQAFFKALDDFYTRDGAYSRAVEQELASEMGTDVKANSEKTWHIGEALLYGEIVTSTQTMLDKNPTFLRALPSPLLSLATVQLAGRGRGKNTWVSPSGCLQMSLRLRVKLKGMSPPAGSEPAIRPSNLVFIQYLFALAVTEACHALDSQPGGWAQNVRLKWPNDIYGVFPIAEGNKTELRKLGGILVNTSFGGGEADIVIGCGINVLDDPPIASLAQLTGSIPAPSYLTVERTAAAILAKFEGMWSTFLEKEDRGFEPFMGLYLERWLHSDQMVTLTTTTPSTDVRIVGITPDHGLLRTVPVSQGFNSRGSAGYIDLQPDGNSFDMMKGLIKTKTS</sequence>
<organism evidence="1 2">
    <name type="scientific">Leucogyrophana mollusca</name>
    <dbReference type="NCBI Taxonomy" id="85980"/>
    <lineage>
        <taxon>Eukaryota</taxon>
        <taxon>Fungi</taxon>
        <taxon>Dikarya</taxon>
        <taxon>Basidiomycota</taxon>
        <taxon>Agaricomycotina</taxon>
        <taxon>Agaricomycetes</taxon>
        <taxon>Agaricomycetidae</taxon>
        <taxon>Boletales</taxon>
        <taxon>Boletales incertae sedis</taxon>
        <taxon>Leucogyrophana</taxon>
    </lineage>
</organism>
<evidence type="ECO:0000313" key="2">
    <source>
        <dbReference type="Proteomes" id="UP000790709"/>
    </source>
</evidence>
<gene>
    <name evidence="1" type="ORF">BV22DRAFT_1101206</name>
</gene>
<comment type="caution">
    <text evidence="1">The sequence shown here is derived from an EMBL/GenBank/DDBJ whole genome shotgun (WGS) entry which is preliminary data.</text>
</comment>
<dbReference type="EMBL" id="MU266327">
    <property type="protein sequence ID" value="KAH7931253.1"/>
    <property type="molecule type" value="Genomic_DNA"/>
</dbReference>
<evidence type="ECO:0000313" key="1">
    <source>
        <dbReference type="EMBL" id="KAH7931253.1"/>
    </source>
</evidence>
<reference evidence="1" key="1">
    <citation type="journal article" date="2021" name="New Phytol.">
        <title>Evolutionary innovations through gain and loss of genes in the ectomycorrhizal Boletales.</title>
        <authorList>
            <person name="Wu G."/>
            <person name="Miyauchi S."/>
            <person name="Morin E."/>
            <person name="Kuo A."/>
            <person name="Drula E."/>
            <person name="Varga T."/>
            <person name="Kohler A."/>
            <person name="Feng B."/>
            <person name="Cao Y."/>
            <person name="Lipzen A."/>
            <person name="Daum C."/>
            <person name="Hundley H."/>
            <person name="Pangilinan J."/>
            <person name="Johnson J."/>
            <person name="Barry K."/>
            <person name="LaButti K."/>
            <person name="Ng V."/>
            <person name="Ahrendt S."/>
            <person name="Min B."/>
            <person name="Choi I.G."/>
            <person name="Park H."/>
            <person name="Plett J.M."/>
            <person name="Magnuson J."/>
            <person name="Spatafora J.W."/>
            <person name="Nagy L.G."/>
            <person name="Henrissat B."/>
            <person name="Grigoriev I.V."/>
            <person name="Yang Z.L."/>
            <person name="Xu J."/>
            <person name="Martin F.M."/>
        </authorList>
    </citation>
    <scope>NUCLEOTIDE SEQUENCE</scope>
    <source>
        <strain evidence="1">KUC20120723A-06</strain>
    </source>
</reference>
<protein>
    <submittedName>
        <fullName evidence="1">Class II aaRS and biotin synthetase</fullName>
    </submittedName>
</protein>